<evidence type="ECO:0000259" key="2">
    <source>
        <dbReference type="Pfam" id="PF01243"/>
    </source>
</evidence>
<evidence type="ECO:0000256" key="1">
    <source>
        <dbReference type="SAM" id="MobiDB-lite"/>
    </source>
</evidence>
<dbReference type="Pfam" id="PF01243">
    <property type="entry name" value="PNPOx_N"/>
    <property type="match status" value="1"/>
</dbReference>
<sequence length="184" mass="20205">MASWSEFASDEPRLADAIRVLIQQYGPGLGYLATVRADGGPRVHPVSPVITDEGMFCFVVDSPKRRDLERDGRYALHSFPPEDSDDEAYVAGRARPVTDQARVDRLAGNLRAAPQVDWRLFEFTVDVAMLSRHGSNGATPLAGDRSERPAVQVWLDPAGATTGTGPKRRAHRRRSLVEEPVPTS</sequence>
<evidence type="ECO:0000313" key="3">
    <source>
        <dbReference type="EMBL" id="MBF9128700.1"/>
    </source>
</evidence>
<dbReference type="EMBL" id="JADPUN010000086">
    <property type="protein sequence ID" value="MBF9128700.1"/>
    <property type="molecule type" value="Genomic_DNA"/>
</dbReference>
<comment type="caution">
    <text evidence="3">The sequence shown here is derived from an EMBL/GenBank/DDBJ whole genome shotgun (WGS) entry which is preliminary data.</text>
</comment>
<proteinExistence type="predicted"/>
<reference evidence="3 4" key="1">
    <citation type="submission" date="2020-11" db="EMBL/GenBank/DDBJ databases">
        <title>A novel isolate from a Black sea contaminated sediment with potential to produce alkanes: Plantactinospora alkalitolerans sp. nov.</title>
        <authorList>
            <person name="Carro L."/>
            <person name="Veyisoglu A."/>
            <person name="Guven K."/>
            <person name="Schumann P."/>
            <person name="Klenk H.-P."/>
            <person name="Sahin N."/>
        </authorList>
    </citation>
    <scope>NUCLEOTIDE SEQUENCE [LARGE SCALE GENOMIC DNA]</scope>
    <source>
        <strain evidence="3 4">S1510</strain>
    </source>
</reference>
<feature type="domain" description="Pyridoxamine 5'-phosphate oxidase N-terminal" evidence="2">
    <location>
        <begin position="16"/>
        <end position="106"/>
    </location>
</feature>
<evidence type="ECO:0000313" key="4">
    <source>
        <dbReference type="Proteomes" id="UP000638560"/>
    </source>
</evidence>
<dbReference type="Proteomes" id="UP000638560">
    <property type="component" value="Unassembled WGS sequence"/>
</dbReference>
<dbReference type="Gene3D" id="2.30.110.10">
    <property type="entry name" value="Electron Transport, Fmn-binding Protein, Chain A"/>
    <property type="match status" value="1"/>
</dbReference>
<name>A0ABS0GRB3_9ACTN</name>
<dbReference type="SUPFAM" id="SSF50475">
    <property type="entry name" value="FMN-binding split barrel"/>
    <property type="match status" value="1"/>
</dbReference>
<keyword evidence="4" id="KW-1185">Reference proteome</keyword>
<feature type="region of interest" description="Disordered" evidence="1">
    <location>
        <begin position="155"/>
        <end position="184"/>
    </location>
</feature>
<dbReference type="InterPro" id="IPR012349">
    <property type="entry name" value="Split_barrel_FMN-bd"/>
</dbReference>
<gene>
    <name evidence="3" type="ORF">I0C86_06815</name>
</gene>
<dbReference type="InterPro" id="IPR011576">
    <property type="entry name" value="Pyridox_Oxase_N"/>
</dbReference>
<organism evidence="3 4">
    <name type="scientific">Plantactinospora alkalitolerans</name>
    <dbReference type="NCBI Taxonomy" id="2789879"/>
    <lineage>
        <taxon>Bacteria</taxon>
        <taxon>Bacillati</taxon>
        <taxon>Actinomycetota</taxon>
        <taxon>Actinomycetes</taxon>
        <taxon>Micromonosporales</taxon>
        <taxon>Micromonosporaceae</taxon>
        <taxon>Plantactinospora</taxon>
    </lineage>
</organism>
<accession>A0ABS0GRB3</accession>
<dbReference type="RefSeq" id="WP_196200353.1">
    <property type="nucleotide sequence ID" value="NZ_JADPUN010000086.1"/>
</dbReference>
<protein>
    <submittedName>
        <fullName evidence="3">Pyridoxamine 5'-phosphate oxidase family protein</fullName>
    </submittedName>
</protein>